<reference evidence="3 5" key="1">
    <citation type="journal article" date="2014" name="BMC Genomics">
        <title>Genome sequence of Anopheles sinensis provides insight into genetics basis of mosquito competence for malaria parasites.</title>
        <authorList>
            <person name="Zhou D."/>
            <person name="Zhang D."/>
            <person name="Ding G."/>
            <person name="Shi L."/>
            <person name="Hou Q."/>
            <person name="Ye Y."/>
            <person name="Xu Y."/>
            <person name="Zhou H."/>
            <person name="Xiong C."/>
            <person name="Li S."/>
            <person name="Yu J."/>
            <person name="Hong S."/>
            <person name="Yu X."/>
            <person name="Zou P."/>
            <person name="Chen C."/>
            <person name="Chang X."/>
            <person name="Wang W."/>
            <person name="Lv Y."/>
            <person name="Sun Y."/>
            <person name="Ma L."/>
            <person name="Shen B."/>
            <person name="Zhu C."/>
        </authorList>
    </citation>
    <scope>NUCLEOTIDE SEQUENCE [LARGE SCALE GENOMIC DNA]</scope>
</reference>
<organism evidence="3">
    <name type="scientific">Anopheles sinensis</name>
    <name type="common">Mosquito</name>
    <dbReference type="NCBI Taxonomy" id="74873"/>
    <lineage>
        <taxon>Eukaryota</taxon>
        <taxon>Metazoa</taxon>
        <taxon>Ecdysozoa</taxon>
        <taxon>Arthropoda</taxon>
        <taxon>Hexapoda</taxon>
        <taxon>Insecta</taxon>
        <taxon>Pterygota</taxon>
        <taxon>Neoptera</taxon>
        <taxon>Endopterygota</taxon>
        <taxon>Diptera</taxon>
        <taxon>Nematocera</taxon>
        <taxon>Culicoidea</taxon>
        <taxon>Culicidae</taxon>
        <taxon>Anophelinae</taxon>
        <taxon>Anopheles</taxon>
    </lineage>
</organism>
<keyword evidence="5" id="KW-1185">Reference proteome</keyword>
<dbReference type="VEuPathDB" id="VectorBase:ASIS012222"/>
<dbReference type="STRING" id="74873.A0A084W6B5"/>
<feature type="signal peptide" evidence="1">
    <location>
        <begin position="1"/>
        <end position="24"/>
    </location>
</feature>
<evidence type="ECO:0000313" key="4">
    <source>
        <dbReference type="EnsemblMetazoa" id="ASIC013733-PA"/>
    </source>
</evidence>
<protein>
    <submittedName>
        <fullName evidence="3">AGAP012000-PA-like protein</fullName>
    </submittedName>
    <submittedName>
        <fullName evidence="4">Fibrinogen C-terminal domain-containing protein</fullName>
    </submittedName>
</protein>
<name>A0A084W6B5_ANOSI</name>
<keyword evidence="1" id="KW-0732">Signal</keyword>
<evidence type="ECO:0000313" key="3">
    <source>
        <dbReference type="EMBL" id="KFB45759.1"/>
    </source>
</evidence>
<dbReference type="InterPro" id="IPR050373">
    <property type="entry name" value="Fibrinogen_C-term_domain"/>
</dbReference>
<gene>
    <name evidence="3" type="ORF">ZHAS_00013733</name>
</gene>
<feature type="chain" id="PRO_5001784330" evidence="1">
    <location>
        <begin position="25"/>
        <end position="261"/>
    </location>
</feature>
<dbReference type="EMBL" id="KE525307">
    <property type="protein sequence ID" value="KFB45759.1"/>
    <property type="molecule type" value="Genomic_DNA"/>
</dbReference>
<dbReference type="AlphaFoldDB" id="A0A084W6B5"/>
<dbReference type="VEuPathDB" id="VectorBase:ASIC013733"/>
<dbReference type="EnsemblMetazoa" id="ASIC013733-RA">
    <property type="protein sequence ID" value="ASIC013733-PA"/>
    <property type="gene ID" value="ASIC013733"/>
</dbReference>
<feature type="domain" description="Fibrinogen C-terminal" evidence="2">
    <location>
        <begin position="86"/>
        <end position="261"/>
    </location>
</feature>
<dbReference type="GO" id="GO:0005615">
    <property type="term" value="C:extracellular space"/>
    <property type="evidence" value="ECO:0007669"/>
    <property type="project" value="TreeGrafter"/>
</dbReference>
<dbReference type="PANTHER" id="PTHR19143:SF327">
    <property type="entry name" value="FI21813P1-RELATED"/>
    <property type="match status" value="1"/>
</dbReference>
<dbReference type="PANTHER" id="PTHR19143">
    <property type="entry name" value="FIBRINOGEN/TENASCIN/ANGIOPOEITIN"/>
    <property type="match status" value="1"/>
</dbReference>
<dbReference type="PROSITE" id="PS51406">
    <property type="entry name" value="FIBRINOGEN_C_2"/>
    <property type="match status" value="1"/>
</dbReference>
<dbReference type="Gene3D" id="3.90.215.10">
    <property type="entry name" value="Gamma Fibrinogen, chain A, domain 1"/>
    <property type="match status" value="1"/>
</dbReference>
<sequence length="261" mass="29324">MWLDKEKVLLMLVLGVLAPDKAASIDSNGFNNLVSKLNEEIAGVKNELGKDLSKVNQKLNAQEKLLSKVVAELEILQSASNSKLEEETNSIEKDATVMKHSTKGRTNPLDCIINSRILNCITIQHRFNGWVSFDRLWKKYKDGFGKAPSEFWLGLQNIFETVQYGSRELLIVQEDFNGVVTHAHYNNFTIGNEDEQYALKSLGQYSGTAGDSMRELEGAPFTLCYQHKPIMANQGKTRHNRKRGAGWWTPKGTGCKLGYVI</sequence>
<evidence type="ECO:0000313" key="5">
    <source>
        <dbReference type="Proteomes" id="UP000030765"/>
    </source>
</evidence>
<reference evidence="4" key="2">
    <citation type="submission" date="2020-05" db="UniProtKB">
        <authorList>
            <consortium name="EnsemblMetazoa"/>
        </authorList>
    </citation>
    <scope>IDENTIFICATION</scope>
</reference>
<dbReference type="InterPro" id="IPR036056">
    <property type="entry name" value="Fibrinogen-like_C"/>
</dbReference>
<proteinExistence type="predicted"/>
<dbReference type="Pfam" id="PF00147">
    <property type="entry name" value="Fibrinogen_C"/>
    <property type="match status" value="1"/>
</dbReference>
<accession>A0A084W6B5</accession>
<dbReference type="EMBL" id="ATLV01020775">
    <property type="status" value="NOT_ANNOTATED_CDS"/>
    <property type="molecule type" value="Genomic_DNA"/>
</dbReference>
<dbReference type="Proteomes" id="UP000030765">
    <property type="component" value="Unassembled WGS sequence"/>
</dbReference>
<dbReference type="InterPro" id="IPR014716">
    <property type="entry name" value="Fibrinogen_a/b/g_C_1"/>
</dbReference>
<evidence type="ECO:0000259" key="2">
    <source>
        <dbReference type="PROSITE" id="PS51406"/>
    </source>
</evidence>
<evidence type="ECO:0000256" key="1">
    <source>
        <dbReference type="SAM" id="SignalP"/>
    </source>
</evidence>
<dbReference type="SUPFAM" id="SSF56496">
    <property type="entry name" value="Fibrinogen C-terminal domain-like"/>
    <property type="match status" value="1"/>
</dbReference>
<dbReference type="SMART" id="SM00186">
    <property type="entry name" value="FBG"/>
    <property type="match status" value="1"/>
</dbReference>
<dbReference type="OrthoDB" id="6145874at2759"/>
<dbReference type="InterPro" id="IPR002181">
    <property type="entry name" value="Fibrinogen_a/b/g_C_dom"/>
</dbReference>